<dbReference type="Pfam" id="PF13473">
    <property type="entry name" value="Cupredoxin_1"/>
    <property type="match status" value="1"/>
</dbReference>
<comment type="caution">
    <text evidence="3">The sequence shown here is derived from an EMBL/GenBank/DDBJ whole genome shotgun (WGS) entry which is preliminary data.</text>
</comment>
<dbReference type="Gene3D" id="2.60.40.420">
    <property type="entry name" value="Cupredoxins - blue copper proteins"/>
    <property type="match status" value="1"/>
</dbReference>
<feature type="domain" description="EfeO-type cupredoxin-like" evidence="2">
    <location>
        <begin position="17"/>
        <end position="130"/>
    </location>
</feature>
<dbReference type="EMBL" id="JBBHJZ010000001">
    <property type="protein sequence ID" value="MEJ5976466.1"/>
    <property type="molecule type" value="Genomic_DNA"/>
</dbReference>
<gene>
    <name evidence="3" type="ORF">WG901_07460</name>
</gene>
<dbReference type="InterPro" id="IPR028096">
    <property type="entry name" value="EfeO_Cupredoxin"/>
</dbReference>
<dbReference type="SUPFAM" id="SSF49503">
    <property type="entry name" value="Cupredoxins"/>
    <property type="match status" value="1"/>
</dbReference>
<dbReference type="InterPro" id="IPR008972">
    <property type="entry name" value="Cupredoxin"/>
</dbReference>
<evidence type="ECO:0000313" key="4">
    <source>
        <dbReference type="Proteomes" id="UP001361239"/>
    </source>
</evidence>
<proteinExistence type="predicted"/>
<feature type="chain" id="PRO_5046237925" evidence="1">
    <location>
        <begin position="21"/>
        <end position="131"/>
    </location>
</feature>
<dbReference type="RefSeq" id="WP_339586377.1">
    <property type="nucleotide sequence ID" value="NZ_JBBHJZ010000001.1"/>
</dbReference>
<accession>A0ABU8RTQ9</accession>
<organism evidence="3 4">
    <name type="scientific">Novosphingobium anseongense</name>
    <dbReference type="NCBI Taxonomy" id="3133436"/>
    <lineage>
        <taxon>Bacteria</taxon>
        <taxon>Pseudomonadati</taxon>
        <taxon>Pseudomonadota</taxon>
        <taxon>Alphaproteobacteria</taxon>
        <taxon>Sphingomonadales</taxon>
        <taxon>Sphingomonadaceae</taxon>
        <taxon>Novosphingobium</taxon>
    </lineage>
</organism>
<sequence>MRRAIVLLAVGLVPAASAVAQEPDWSRAEPVTVILSSFDFAPSEIRLRAGRPVTLHLVNQGDGGHNFSAPEFFQAATIRPEDRGYLFRGTVELAGHRDKAITLVPRRGVYKLRCTHTMHGMLGMKGWVVVD</sequence>
<dbReference type="Proteomes" id="UP001361239">
    <property type="component" value="Unassembled WGS sequence"/>
</dbReference>
<evidence type="ECO:0000256" key="1">
    <source>
        <dbReference type="SAM" id="SignalP"/>
    </source>
</evidence>
<protein>
    <submittedName>
        <fullName evidence="3">Cupredoxin domain-containing protein</fullName>
    </submittedName>
</protein>
<evidence type="ECO:0000259" key="2">
    <source>
        <dbReference type="Pfam" id="PF13473"/>
    </source>
</evidence>
<keyword evidence="4" id="KW-1185">Reference proteome</keyword>
<reference evidence="3 4" key="1">
    <citation type="submission" date="2024-03" db="EMBL/GenBank/DDBJ databases">
        <authorList>
            <person name="Jo J.-H."/>
        </authorList>
    </citation>
    <scope>NUCLEOTIDE SEQUENCE [LARGE SCALE GENOMIC DNA]</scope>
    <source>
        <strain evidence="3 4">PS1R-30</strain>
    </source>
</reference>
<keyword evidence="1" id="KW-0732">Signal</keyword>
<feature type="signal peptide" evidence="1">
    <location>
        <begin position="1"/>
        <end position="20"/>
    </location>
</feature>
<name>A0ABU8RTQ9_9SPHN</name>
<evidence type="ECO:0000313" key="3">
    <source>
        <dbReference type="EMBL" id="MEJ5976466.1"/>
    </source>
</evidence>